<evidence type="ECO:0000256" key="6">
    <source>
        <dbReference type="ARBA" id="ARBA00023004"/>
    </source>
</evidence>
<dbReference type="GO" id="GO:0016705">
    <property type="term" value="F:oxidoreductase activity, acting on paired donors, with incorporation or reduction of molecular oxygen"/>
    <property type="evidence" value="ECO:0007669"/>
    <property type="project" value="InterPro"/>
</dbReference>
<reference evidence="9" key="1">
    <citation type="submission" date="2019-12" db="EMBL/GenBank/DDBJ databases">
        <authorList>
            <person name="Scholes J."/>
        </authorList>
    </citation>
    <scope>NUCLEOTIDE SEQUENCE</scope>
</reference>
<dbReference type="Gene3D" id="1.10.630.10">
    <property type="entry name" value="Cytochrome P450"/>
    <property type="match status" value="3"/>
</dbReference>
<dbReference type="PRINTS" id="PR00463">
    <property type="entry name" value="EP450I"/>
</dbReference>
<evidence type="ECO:0008006" key="11">
    <source>
        <dbReference type="Google" id="ProtNLM"/>
    </source>
</evidence>
<evidence type="ECO:0000256" key="1">
    <source>
        <dbReference type="ARBA" id="ARBA00004167"/>
    </source>
</evidence>
<keyword evidence="5 8" id="KW-0560">Oxidoreductase</keyword>
<dbReference type="OrthoDB" id="6764281at2759"/>
<dbReference type="GO" id="GO:0005506">
    <property type="term" value="F:iron ion binding"/>
    <property type="evidence" value="ECO:0007669"/>
    <property type="project" value="InterPro"/>
</dbReference>
<keyword evidence="3 8" id="KW-0349">Heme</keyword>
<dbReference type="PANTHER" id="PTHR47950">
    <property type="entry name" value="CYTOCHROME P450, FAMILY 76, SUBFAMILY C, POLYPEPTIDE 5-RELATED"/>
    <property type="match status" value="1"/>
</dbReference>
<dbReference type="PROSITE" id="PS00086">
    <property type="entry name" value="CYTOCHROME_P450"/>
    <property type="match status" value="1"/>
</dbReference>
<dbReference type="Proteomes" id="UP001153555">
    <property type="component" value="Unassembled WGS sequence"/>
</dbReference>
<dbReference type="AlphaFoldDB" id="A0A9N7NGI2"/>
<dbReference type="InterPro" id="IPR036396">
    <property type="entry name" value="Cyt_P450_sf"/>
</dbReference>
<sequence>MLRDPLLKSNAVTTSGTLRSAKARSCFLNSSAAAAELWTTMVLMEPSLSQRTGPWGARQRCMDWCGRSPNWRRLPRMGMPLGPGGVLPAGLGRRKSIPRRRTAKRENKKEIKIAPINSALFHGLIPQVPVQSPQLCPIPRVNTSNPRTVAQSRSKLRPIPRVYTPNPRHLARVWCRYPRHLARVFCRYPRHLARVFCRYLRHPARVWCRSIANSARLFASSILLRCVDGLVDRIKSVVGRSEGLIIELNWFLFFTVFNTVGNILLSEEVMRTKLDEAREFFEAFMNFVEWLGKPNVTDCFPFLRWLDPQGIRRNTASIWKAGTETTGTTIEWGMAELLRHPSSMKKIQEEIDRVVGRTRRVQEDDLAQMPYLQGTVEEILRLHLSLLMLLPRKSMEDTELMGGQQFHLIPFGSGRRSCVGVNLGHRMVGLTVASLLQVFDWKLAGDLESEELDMREMVGLTLRKKVPLKVIHCVRG</sequence>
<protein>
    <recommendedName>
        <fullName evidence="11">Cytochrome P450</fullName>
    </recommendedName>
</protein>
<dbReference type="EMBL" id="CACSLK010027829">
    <property type="protein sequence ID" value="CAA0830378.1"/>
    <property type="molecule type" value="Genomic_DNA"/>
</dbReference>
<dbReference type="SUPFAM" id="SSF48264">
    <property type="entry name" value="Cytochrome P450"/>
    <property type="match status" value="1"/>
</dbReference>
<comment type="subcellular location">
    <subcellularLocation>
        <location evidence="1">Membrane</location>
        <topology evidence="1">Single-pass membrane protein</topology>
    </subcellularLocation>
</comment>
<name>A0A9N7NGI2_STRHE</name>
<comment type="caution">
    <text evidence="9">The sequence shown here is derived from an EMBL/GenBank/DDBJ whole genome shotgun (WGS) entry which is preliminary data.</text>
</comment>
<dbReference type="InterPro" id="IPR002401">
    <property type="entry name" value="Cyt_P450_E_grp-I"/>
</dbReference>
<evidence type="ECO:0000256" key="5">
    <source>
        <dbReference type="ARBA" id="ARBA00023002"/>
    </source>
</evidence>
<evidence type="ECO:0000313" key="10">
    <source>
        <dbReference type="Proteomes" id="UP001153555"/>
    </source>
</evidence>
<evidence type="ECO:0000256" key="7">
    <source>
        <dbReference type="ARBA" id="ARBA00023033"/>
    </source>
</evidence>
<keyword evidence="6 8" id="KW-0408">Iron</keyword>
<evidence type="ECO:0000256" key="2">
    <source>
        <dbReference type="ARBA" id="ARBA00010617"/>
    </source>
</evidence>
<gene>
    <name evidence="9" type="ORF">SHERM_25802</name>
</gene>
<evidence type="ECO:0000256" key="3">
    <source>
        <dbReference type="ARBA" id="ARBA00022617"/>
    </source>
</evidence>
<dbReference type="PRINTS" id="PR00385">
    <property type="entry name" value="P450"/>
</dbReference>
<evidence type="ECO:0000256" key="8">
    <source>
        <dbReference type="RuleBase" id="RU000461"/>
    </source>
</evidence>
<keyword evidence="7 8" id="KW-0503">Monooxygenase</keyword>
<dbReference type="GO" id="GO:0016020">
    <property type="term" value="C:membrane"/>
    <property type="evidence" value="ECO:0007669"/>
    <property type="project" value="UniProtKB-SubCell"/>
</dbReference>
<keyword evidence="4 8" id="KW-0479">Metal-binding</keyword>
<dbReference type="GO" id="GO:0004497">
    <property type="term" value="F:monooxygenase activity"/>
    <property type="evidence" value="ECO:0007669"/>
    <property type="project" value="UniProtKB-KW"/>
</dbReference>
<dbReference type="PANTHER" id="PTHR47950:SF15">
    <property type="entry name" value="CYTOCHROME P450"/>
    <property type="match status" value="1"/>
</dbReference>
<dbReference type="Pfam" id="PF00067">
    <property type="entry name" value="p450"/>
    <property type="match status" value="2"/>
</dbReference>
<comment type="similarity">
    <text evidence="2 8">Belongs to the cytochrome P450 family.</text>
</comment>
<proteinExistence type="inferred from homology"/>
<organism evidence="9 10">
    <name type="scientific">Striga hermonthica</name>
    <name type="common">Purple witchweed</name>
    <name type="synonym">Buchnera hermonthica</name>
    <dbReference type="NCBI Taxonomy" id="68872"/>
    <lineage>
        <taxon>Eukaryota</taxon>
        <taxon>Viridiplantae</taxon>
        <taxon>Streptophyta</taxon>
        <taxon>Embryophyta</taxon>
        <taxon>Tracheophyta</taxon>
        <taxon>Spermatophyta</taxon>
        <taxon>Magnoliopsida</taxon>
        <taxon>eudicotyledons</taxon>
        <taxon>Gunneridae</taxon>
        <taxon>Pentapetalae</taxon>
        <taxon>asterids</taxon>
        <taxon>lamiids</taxon>
        <taxon>Lamiales</taxon>
        <taxon>Orobanchaceae</taxon>
        <taxon>Buchnereae</taxon>
        <taxon>Striga</taxon>
    </lineage>
</organism>
<dbReference type="InterPro" id="IPR017972">
    <property type="entry name" value="Cyt_P450_CS"/>
</dbReference>
<evidence type="ECO:0000256" key="4">
    <source>
        <dbReference type="ARBA" id="ARBA00022723"/>
    </source>
</evidence>
<accession>A0A9N7NGI2</accession>
<dbReference type="GO" id="GO:0020037">
    <property type="term" value="F:heme binding"/>
    <property type="evidence" value="ECO:0007669"/>
    <property type="project" value="InterPro"/>
</dbReference>
<dbReference type="InterPro" id="IPR001128">
    <property type="entry name" value="Cyt_P450"/>
</dbReference>
<evidence type="ECO:0000313" key="9">
    <source>
        <dbReference type="EMBL" id="CAA0830378.1"/>
    </source>
</evidence>
<keyword evidence="10" id="KW-1185">Reference proteome</keyword>